<dbReference type="Pfam" id="PF00465">
    <property type="entry name" value="Fe-ADH"/>
    <property type="match status" value="1"/>
</dbReference>
<dbReference type="Proteomes" id="UP000627781">
    <property type="component" value="Unassembled WGS sequence"/>
</dbReference>
<gene>
    <name evidence="6" type="ORF">H9661_03995</name>
</gene>
<dbReference type="PANTHER" id="PTHR11496:SF102">
    <property type="entry name" value="ALCOHOL DEHYDROGENASE 4"/>
    <property type="match status" value="1"/>
</dbReference>
<dbReference type="PROSITE" id="PS00913">
    <property type="entry name" value="ADH_IRON_1"/>
    <property type="match status" value="1"/>
</dbReference>
<dbReference type="PANTHER" id="PTHR11496">
    <property type="entry name" value="ALCOHOL DEHYDROGENASE"/>
    <property type="match status" value="1"/>
</dbReference>
<dbReference type="CDD" id="cd08189">
    <property type="entry name" value="Fe-ADH-like"/>
    <property type="match status" value="1"/>
</dbReference>
<reference evidence="6 7" key="1">
    <citation type="submission" date="2020-08" db="EMBL/GenBank/DDBJ databases">
        <title>A Genomic Blueprint of the Chicken Gut Microbiome.</title>
        <authorList>
            <person name="Gilroy R."/>
            <person name="Ravi A."/>
            <person name="Getino M."/>
            <person name="Pursley I."/>
            <person name="Horton D.L."/>
            <person name="Alikhan N.-F."/>
            <person name="Baker D."/>
            <person name="Gharbi K."/>
            <person name="Hall N."/>
            <person name="Watson M."/>
            <person name="Adriaenssens E.M."/>
            <person name="Foster-Nyarko E."/>
            <person name="Jarju S."/>
            <person name="Secka A."/>
            <person name="Antonio M."/>
            <person name="Oren A."/>
            <person name="Chaudhuri R."/>
            <person name="La Ragione R.M."/>
            <person name="Hildebrand F."/>
            <person name="Pallen M.J."/>
        </authorList>
    </citation>
    <scope>NUCLEOTIDE SEQUENCE [LARGE SCALE GENOMIC DNA]</scope>
    <source>
        <strain evidence="6 7">Sa3CVN1</strain>
    </source>
</reference>
<organism evidence="6 7">
    <name type="scientific">Clostridium cibarium</name>
    <dbReference type="NCBI Taxonomy" id="2762247"/>
    <lineage>
        <taxon>Bacteria</taxon>
        <taxon>Bacillati</taxon>
        <taxon>Bacillota</taxon>
        <taxon>Clostridia</taxon>
        <taxon>Eubacteriales</taxon>
        <taxon>Clostridiaceae</taxon>
        <taxon>Clostridium</taxon>
    </lineage>
</organism>
<protein>
    <submittedName>
        <fullName evidence="6">Iron-containing alcohol dehydrogenase</fullName>
    </submittedName>
</protein>
<sequence length="397" mass="43611">MKKGYYRLNQAVFRAVLKRIKYKEQKIVSGEGSINKLPELIKETGINNVLIVTGKIIMSLGLVDELIEGLKKNDIKYTVFNNVQANPTVENIEEGLKYYEENSCQAIIAFGGGSPMDCAKIIGVRATNKNLQVKELKGLLKIKNSMPPFFAVPTTAGTGSESTVAAVVTDSVDHEKYAIGDPKLMPECAVLDPKLTIALPKHVTAATGVDALTHAIEAFVGNDGTPFTDEHALKAIKMIFENLELVYNDGSNIDGRNSMLLASNYAGLAFTRAYVGYVHAIAHALGGLYGVSHGLANAIVLPYVLEFYDESVYSKLAKIATYVGIEGKSEKDLAVKVVERIKEMNRNMDIPTKVKKLQKKDFHIIAKRVMKEANPAYPVPKIMNEDECKDILRKLMA</sequence>
<dbReference type="Pfam" id="PF25137">
    <property type="entry name" value="ADH_Fe_C"/>
    <property type="match status" value="1"/>
</dbReference>
<comment type="caution">
    <text evidence="6">The sequence shown here is derived from an EMBL/GenBank/DDBJ whole genome shotgun (WGS) entry which is preliminary data.</text>
</comment>
<name>A0ABR8PQR6_9CLOT</name>
<dbReference type="InterPro" id="IPR001670">
    <property type="entry name" value="ADH_Fe/GldA"/>
</dbReference>
<evidence type="ECO:0000313" key="6">
    <source>
        <dbReference type="EMBL" id="MBD7910515.1"/>
    </source>
</evidence>
<evidence type="ECO:0000256" key="3">
    <source>
        <dbReference type="ARBA" id="ARBA00023027"/>
    </source>
</evidence>
<keyword evidence="2" id="KW-0560">Oxidoreductase</keyword>
<evidence type="ECO:0000256" key="2">
    <source>
        <dbReference type="ARBA" id="ARBA00023002"/>
    </source>
</evidence>
<dbReference type="PROSITE" id="PS00060">
    <property type="entry name" value="ADH_IRON_2"/>
    <property type="match status" value="1"/>
</dbReference>
<keyword evidence="7" id="KW-1185">Reference proteome</keyword>
<dbReference type="InterPro" id="IPR039697">
    <property type="entry name" value="Alcohol_dehydrogenase_Fe"/>
</dbReference>
<evidence type="ECO:0000256" key="1">
    <source>
        <dbReference type="ARBA" id="ARBA00007358"/>
    </source>
</evidence>
<dbReference type="Gene3D" id="3.40.50.1970">
    <property type="match status" value="1"/>
</dbReference>
<feature type="domain" description="Fe-containing alcohol dehydrogenase-like C-terminal" evidence="5">
    <location>
        <begin position="204"/>
        <end position="395"/>
    </location>
</feature>
<evidence type="ECO:0000259" key="5">
    <source>
        <dbReference type="Pfam" id="PF25137"/>
    </source>
</evidence>
<dbReference type="EMBL" id="JACSRA010000004">
    <property type="protein sequence ID" value="MBD7910515.1"/>
    <property type="molecule type" value="Genomic_DNA"/>
</dbReference>
<comment type="similarity">
    <text evidence="1">Belongs to the iron-containing alcohol dehydrogenase family.</text>
</comment>
<keyword evidence="3" id="KW-0520">NAD</keyword>
<feature type="domain" description="Alcohol dehydrogenase iron-type/glycerol dehydrogenase GldA" evidence="4">
    <location>
        <begin position="25"/>
        <end position="193"/>
    </location>
</feature>
<dbReference type="InterPro" id="IPR018211">
    <property type="entry name" value="ADH_Fe_CS"/>
</dbReference>
<dbReference type="InterPro" id="IPR056798">
    <property type="entry name" value="ADH_Fe_C"/>
</dbReference>
<dbReference type="SUPFAM" id="SSF56796">
    <property type="entry name" value="Dehydroquinate synthase-like"/>
    <property type="match status" value="1"/>
</dbReference>
<proteinExistence type="inferred from homology"/>
<evidence type="ECO:0000313" key="7">
    <source>
        <dbReference type="Proteomes" id="UP000627781"/>
    </source>
</evidence>
<dbReference type="Gene3D" id="1.20.1090.10">
    <property type="entry name" value="Dehydroquinate synthase-like - alpha domain"/>
    <property type="match status" value="1"/>
</dbReference>
<accession>A0ABR8PQR6</accession>
<evidence type="ECO:0000259" key="4">
    <source>
        <dbReference type="Pfam" id="PF00465"/>
    </source>
</evidence>